<reference evidence="1" key="1">
    <citation type="submission" date="2021-02" db="EMBL/GenBank/DDBJ databases">
        <authorList>
            <person name="Bekaert M."/>
        </authorList>
    </citation>
    <scope>NUCLEOTIDE SEQUENCE</scope>
    <source>
        <strain evidence="1">IoA-00</strain>
    </source>
</reference>
<name>A0A7R8CSG4_LEPSM</name>
<proteinExistence type="predicted"/>
<dbReference type="AlphaFoldDB" id="A0A7R8CSG4"/>
<organism evidence="1 2">
    <name type="scientific">Lepeophtheirus salmonis</name>
    <name type="common">Salmon louse</name>
    <name type="synonym">Caligus salmonis</name>
    <dbReference type="NCBI Taxonomy" id="72036"/>
    <lineage>
        <taxon>Eukaryota</taxon>
        <taxon>Metazoa</taxon>
        <taxon>Ecdysozoa</taxon>
        <taxon>Arthropoda</taxon>
        <taxon>Crustacea</taxon>
        <taxon>Multicrustacea</taxon>
        <taxon>Hexanauplia</taxon>
        <taxon>Copepoda</taxon>
        <taxon>Siphonostomatoida</taxon>
        <taxon>Caligidae</taxon>
        <taxon>Lepeophtheirus</taxon>
    </lineage>
</organism>
<dbReference type="Proteomes" id="UP000675881">
    <property type="component" value="Chromosome 4"/>
</dbReference>
<keyword evidence="2" id="KW-1185">Reference proteome</keyword>
<evidence type="ECO:0000313" key="2">
    <source>
        <dbReference type="Proteomes" id="UP000675881"/>
    </source>
</evidence>
<accession>A0A7R8CSG4</accession>
<dbReference type="EMBL" id="HG994583">
    <property type="protein sequence ID" value="CAF2916638.1"/>
    <property type="molecule type" value="Genomic_DNA"/>
</dbReference>
<protein>
    <submittedName>
        <fullName evidence="1">(salmon louse) hypothetical protein</fullName>
    </submittedName>
</protein>
<gene>
    <name evidence="1" type="ORF">LSAA_8355</name>
</gene>
<sequence>MPYVCVGIWVSRERKWHPNLHPPDPIRRHKPIAAIKKFQVVNPLISSNYGLYAFKYLYTSFFAYDDYKTHQSNCQGRMSRSQRSIVLRTGGLYLLSEETPANLSFYYHKLMISYLTE</sequence>
<evidence type="ECO:0000313" key="1">
    <source>
        <dbReference type="EMBL" id="CAF2916638.1"/>
    </source>
</evidence>